<feature type="compositionally biased region" description="Low complexity" evidence="4">
    <location>
        <begin position="45"/>
        <end position="56"/>
    </location>
</feature>
<dbReference type="GO" id="GO:0043161">
    <property type="term" value="P:proteasome-mediated ubiquitin-dependent protein catabolic process"/>
    <property type="evidence" value="ECO:0007669"/>
    <property type="project" value="TreeGrafter"/>
</dbReference>
<dbReference type="GO" id="GO:0005634">
    <property type="term" value="C:nucleus"/>
    <property type="evidence" value="ECO:0007669"/>
    <property type="project" value="TreeGrafter"/>
</dbReference>
<dbReference type="InterPro" id="IPR015943">
    <property type="entry name" value="WD40/YVTN_repeat-like_dom_sf"/>
</dbReference>
<feature type="compositionally biased region" description="Polar residues" evidence="4">
    <location>
        <begin position="18"/>
        <end position="30"/>
    </location>
</feature>
<accession>A0A084B6Y6</accession>
<name>A0A084B6Y6_STACB</name>
<dbReference type="HOGENOM" id="CLU_018451_0_0_1"/>
<evidence type="ECO:0000256" key="1">
    <source>
        <dbReference type="ARBA" id="ARBA00004906"/>
    </source>
</evidence>
<proteinExistence type="inferred from homology"/>
<dbReference type="GO" id="GO:0030674">
    <property type="term" value="F:protein-macromolecule adaptor activity"/>
    <property type="evidence" value="ECO:0007669"/>
    <property type="project" value="TreeGrafter"/>
</dbReference>
<dbReference type="AlphaFoldDB" id="A0A084B6Y6"/>
<evidence type="ECO:0000256" key="3">
    <source>
        <dbReference type="ARBA" id="ARBA00038344"/>
    </source>
</evidence>
<dbReference type="OrthoDB" id="2096344at2759"/>
<evidence type="ECO:0000313" key="6">
    <source>
        <dbReference type="Proteomes" id="UP000028045"/>
    </source>
</evidence>
<dbReference type="Pfam" id="PF00400">
    <property type="entry name" value="WD40"/>
    <property type="match status" value="1"/>
</dbReference>
<dbReference type="InterPro" id="IPR051865">
    <property type="entry name" value="WD-repeat_CDT2_adapter"/>
</dbReference>
<keyword evidence="2" id="KW-0833">Ubl conjugation pathway</keyword>
<feature type="region of interest" description="Disordered" evidence="4">
    <location>
        <begin position="106"/>
        <end position="125"/>
    </location>
</feature>
<protein>
    <submittedName>
        <fullName evidence="5">Uncharacterized protein</fullName>
    </submittedName>
</protein>
<dbReference type="EMBL" id="KL647853">
    <property type="protein sequence ID" value="KEY73315.1"/>
    <property type="molecule type" value="Genomic_DNA"/>
</dbReference>
<comment type="similarity">
    <text evidence="3">Belongs to the WD repeat cdt2 family.</text>
</comment>
<dbReference type="SUPFAM" id="SSF50978">
    <property type="entry name" value="WD40 repeat-like"/>
    <property type="match status" value="1"/>
</dbReference>
<organism evidence="5 6">
    <name type="scientific">Stachybotrys chartarum (strain CBS 109288 / IBT 7711)</name>
    <name type="common">Toxic black mold</name>
    <name type="synonym">Stilbospora chartarum</name>
    <dbReference type="NCBI Taxonomy" id="1280523"/>
    <lineage>
        <taxon>Eukaryota</taxon>
        <taxon>Fungi</taxon>
        <taxon>Dikarya</taxon>
        <taxon>Ascomycota</taxon>
        <taxon>Pezizomycotina</taxon>
        <taxon>Sordariomycetes</taxon>
        <taxon>Hypocreomycetidae</taxon>
        <taxon>Hypocreales</taxon>
        <taxon>Stachybotryaceae</taxon>
        <taxon>Stachybotrys</taxon>
    </lineage>
</organism>
<evidence type="ECO:0000256" key="4">
    <source>
        <dbReference type="SAM" id="MobiDB-lite"/>
    </source>
</evidence>
<dbReference type="Proteomes" id="UP000028045">
    <property type="component" value="Unassembled WGS sequence"/>
</dbReference>
<dbReference type="InterPro" id="IPR036322">
    <property type="entry name" value="WD40_repeat_dom_sf"/>
</dbReference>
<sequence length="734" mass="80799">MDPSDASTSSFGHPFPTPSASSPANPLRSPTRTRRRIEKRNPSVTPRRFGRFFTPRNTASIPNRTILANLEPNAVNNCPISPQSVFSEALDSSPLCSSPIERLNTAAASRRKRKGSDGPEPVVKRRGVLLGDLSLPPVSLGFEDVNTREASSDDKSVRESMGQRRKAVLNHFFKSTQERPKTSSLTPLLDTCDLATTSSETNPLFQDTYRPKPIRKFANRGFESQLLDREHGFSSNNGKHYLAYPAADPRTETASFYSHANDTYMCTSQSGQGTTIPFCLASCRNSSITAVGDEEGCVRFFSTEKTDKPTDSKISLYGKVHDNAIMSMAFSEDDMRLATACGDRTGAIIDVHTQTVAVKLEARHLDSLRQIAFQPGQSNGNILSTSDRGGRVQIWDLRCSYMPINTFSSNTSSGMVQRNLELRPVPAQTANTIDNAHTRSLQGNSTPASITALQWLQPGREHLLLSASEANARIKLWDTRYVMSRRQVDGTPLATTCEPSTHAGRPYGITSMALSADSARLYAVCRDSTVYAFSTNHLMLGHAPELRDGTDKRRPTNAQGHGPLYGLKHSMFHAHSFYIKCAIRPYGSHANEMLAVGSTNNCAMLFPLDERYMRTRWAQHAHDLDFSAAAASLPSTPSQSFSSSKSSAASASTLPIYNIGTPLIRGHEREVAVPSWTWDGKLVTASDDYIVRHWQEGEGEARHLRQVGEFGGERHMAGWADVGSDWDLEDDDDE</sequence>
<dbReference type="InterPro" id="IPR001680">
    <property type="entry name" value="WD40_rpt"/>
</dbReference>
<dbReference type="Gene3D" id="2.130.10.10">
    <property type="entry name" value="YVTN repeat-like/Quinoprotein amine dehydrogenase"/>
    <property type="match status" value="2"/>
</dbReference>
<comment type="pathway">
    <text evidence="1">Protein modification; protein ubiquitination.</text>
</comment>
<evidence type="ECO:0000256" key="2">
    <source>
        <dbReference type="ARBA" id="ARBA00022786"/>
    </source>
</evidence>
<feature type="region of interest" description="Disordered" evidence="4">
    <location>
        <begin position="1"/>
        <end position="56"/>
    </location>
</feature>
<feature type="compositionally biased region" description="Polar residues" evidence="4">
    <location>
        <begin position="1"/>
        <end position="11"/>
    </location>
</feature>
<dbReference type="SMART" id="SM00320">
    <property type="entry name" value="WD40"/>
    <property type="match status" value="6"/>
</dbReference>
<gene>
    <name evidence="5" type="ORF">S7711_01432</name>
</gene>
<keyword evidence="6" id="KW-1185">Reference proteome</keyword>
<dbReference type="PANTHER" id="PTHR22852">
    <property type="entry name" value="LETHAL 2 DENTICLELESS PROTEIN RETINOIC ACID-REGULATED NUCLEAR MATRIX-ASSOCIATED PROTEIN"/>
    <property type="match status" value="1"/>
</dbReference>
<evidence type="ECO:0000313" key="5">
    <source>
        <dbReference type="EMBL" id="KEY73315.1"/>
    </source>
</evidence>
<dbReference type="PANTHER" id="PTHR22852:SF0">
    <property type="entry name" value="DENTICLELESS PROTEIN HOMOLOG"/>
    <property type="match status" value="1"/>
</dbReference>
<reference evidence="5 6" key="1">
    <citation type="journal article" date="2014" name="BMC Genomics">
        <title>Comparative genome sequencing reveals chemotype-specific gene clusters in the toxigenic black mold Stachybotrys.</title>
        <authorList>
            <person name="Semeiks J."/>
            <person name="Borek D."/>
            <person name="Otwinowski Z."/>
            <person name="Grishin N.V."/>
        </authorList>
    </citation>
    <scope>NUCLEOTIDE SEQUENCE [LARGE SCALE GENOMIC DNA]</scope>
    <source>
        <strain evidence="6">CBS 109288 / IBT 7711</strain>
    </source>
</reference>